<evidence type="ECO:0000256" key="1">
    <source>
        <dbReference type="SAM" id="MobiDB-lite"/>
    </source>
</evidence>
<dbReference type="Proteomes" id="UP001066276">
    <property type="component" value="Chromosome 12"/>
</dbReference>
<feature type="region of interest" description="Disordered" evidence="1">
    <location>
        <begin position="1"/>
        <end position="56"/>
    </location>
</feature>
<name>A0AAV7L4M4_PLEWA</name>
<comment type="caution">
    <text evidence="2">The sequence shown here is derived from an EMBL/GenBank/DDBJ whole genome shotgun (WGS) entry which is preliminary data.</text>
</comment>
<protein>
    <submittedName>
        <fullName evidence="2">Uncharacterized protein</fullName>
    </submittedName>
</protein>
<dbReference type="AlphaFoldDB" id="A0AAV7L4M4"/>
<sequence length="168" mass="17449">MPYCPRGTGDRVACGRARRRRLPRSTAGSAETRARGADWQRGPRRSGAGSSRIPAQTTAGRVILRAGVLWRPPGGLGAKILEPRGRVAARKSGRCPPARPTLAELVSGWALTRGPADIVGARVKATGTPVEVAVPGMLQGCRDEETGILRAGSAGLEAEGGQLGQALL</sequence>
<keyword evidence="3" id="KW-1185">Reference proteome</keyword>
<organism evidence="2 3">
    <name type="scientific">Pleurodeles waltl</name>
    <name type="common">Iberian ribbed newt</name>
    <dbReference type="NCBI Taxonomy" id="8319"/>
    <lineage>
        <taxon>Eukaryota</taxon>
        <taxon>Metazoa</taxon>
        <taxon>Chordata</taxon>
        <taxon>Craniata</taxon>
        <taxon>Vertebrata</taxon>
        <taxon>Euteleostomi</taxon>
        <taxon>Amphibia</taxon>
        <taxon>Batrachia</taxon>
        <taxon>Caudata</taxon>
        <taxon>Salamandroidea</taxon>
        <taxon>Salamandridae</taxon>
        <taxon>Pleurodelinae</taxon>
        <taxon>Pleurodeles</taxon>
    </lineage>
</organism>
<evidence type="ECO:0000313" key="2">
    <source>
        <dbReference type="EMBL" id="KAJ1082700.1"/>
    </source>
</evidence>
<gene>
    <name evidence="2" type="ORF">NDU88_002865</name>
</gene>
<dbReference type="EMBL" id="JANPWB010000016">
    <property type="protein sequence ID" value="KAJ1082700.1"/>
    <property type="molecule type" value="Genomic_DNA"/>
</dbReference>
<reference evidence="2" key="1">
    <citation type="journal article" date="2022" name="bioRxiv">
        <title>Sequencing and chromosome-scale assembly of the giantPleurodeles waltlgenome.</title>
        <authorList>
            <person name="Brown T."/>
            <person name="Elewa A."/>
            <person name="Iarovenko S."/>
            <person name="Subramanian E."/>
            <person name="Araus A.J."/>
            <person name="Petzold A."/>
            <person name="Susuki M."/>
            <person name="Suzuki K.-i.T."/>
            <person name="Hayashi T."/>
            <person name="Toyoda A."/>
            <person name="Oliveira C."/>
            <person name="Osipova E."/>
            <person name="Leigh N.D."/>
            <person name="Simon A."/>
            <person name="Yun M.H."/>
        </authorList>
    </citation>
    <scope>NUCLEOTIDE SEQUENCE</scope>
    <source>
        <strain evidence="2">20211129_DDA</strain>
        <tissue evidence="2">Liver</tissue>
    </source>
</reference>
<proteinExistence type="predicted"/>
<accession>A0AAV7L4M4</accession>
<evidence type="ECO:0000313" key="3">
    <source>
        <dbReference type="Proteomes" id="UP001066276"/>
    </source>
</evidence>